<reference evidence="2 3" key="1">
    <citation type="submission" date="2019-04" db="EMBL/GenBank/DDBJ databases">
        <title>Herbidospora sp. NEAU-GS14.nov., a novel actinomycete isolated from soil.</title>
        <authorList>
            <person name="Han L."/>
        </authorList>
    </citation>
    <scope>NUCLEOTIDE SEQUENCE [LARGE SCALE GENOMIC DNA]</scope>
    <source>
        <strain evidence="2 3">NEAU-GS14</strain>
    </source>
</reference>
<dbReference type="AlphaFoldDB" id="A0A4U3MI91"/>
<keyword evidence="1" id="KW-0472">Membrane</keyword>
<keyword evidence="1" id="KW-0812">Transmembrane</keyword>
<comment type="caution">
    <text evidence="2">The sequence shown here is derived from an EMBL/GenBank/DDBJ whole genome shotgun (WGS) entry which is preliminary data.</text>
</comment>
<sequence length="498" mass="54019">MELLPADLNIAEQRIVAAFPVGAPVDLTRLPDRRVRADVIAAVLFGACDLPRGARPALRVTGARITEELVLEAGAIAAPVAMTGCDFESGVNLADATAVTIRLHDCRIAVLYGSDLRTQGDFEITDGSAVMGAIDLQGARIGGDLRLSKVHLHPGEKTAVYLSRARIDGGLFVRDSLVCGQLRMISAHVGGLFTARGSDFRPEKVSAIQAERAKVGESVFIDRGFRSTGRIYLRHAEIGGGIGAQRGRIAGTTDESINITRAAIGRNVHFHGADLNGGFNAKGSRVGGDIDLDKTVFAEGTSVDLSFADVRTVRVRFAVPPDSMNLEGATFGVIQDDRDAWPRDVRLEGCTYGAIKDDGKIGLRDRLKWLDRDAGGFSPQPFEQLSAMYRARGDEAAARRVALERHRRRRRTLTPGFGYRSWLAGIWLAALLATGATIFSVWPPIAVDPKTPRHFEPVVYTLDLLLPVADLKQEPYWQFGWGLGTAVIAGLMRLFNRN</sequence>
<keyword evidence="1" id="KW-1133">Transmembrane helix</keyword>
<evidence type="ECO:0000256" key="1">
    <source>
        <dbReference type="SAM" id="Phobius"/>
    </source>
</evidence>
<keyword evidence="3" id="KW-1185">Reference proteome</keyword>
<evidence type="ECO:0000313" key="2">
    <source>
        <dbReference type="EMBL" id="TKK89011.1"/>
    </source>
</evidence>
<accession>A0A4U3MI91</accession>
<name>A0A4U3MI91_9ACTN</name>
<organism evidence="2 3">
    <name type="scientific">Herbidospora galbida</name>
    <dbReference type="NCBI Taxonomy" id="2575442"/>
    <lineage>
        <taxon>Bacteria</taxon>
        <taxon>Bacillati</taxon>
        <taxon>Actinomycetota</taxon>
        <taxon>Actinomycetes</taxon>
        <taxon>Streptosporangiales</taxon>
        <taxon>Streptosporangiaceae</taxon>
        <taxon>Herbidospora</taxon>
    </lineage>
</organism>
<dbReference type="OrthoDB" id="5194370at2"/>
<dbReference type="RefSeq" id="WP_137246932.1">
    <property type="nucleotide sequence ID" value="NZ_SZQA01000008.1"/>
</dbReference>
<evidence type="ECO:0000313" key="3">
    <source>
        <dbReference type="Proteomes" id="UP000308705"/>
    </source>
</evidence>
<evidence type="ECO:0008006" key="4">
    <source>
        <dbReference type="Google" id="ProtNLM"/>
    </source>
</evidence>
<gene>
    <name evidence="2" type="ORF">FDA94_10850</name>
</gene>
<feature type="transmembrane region" description="Helical" evidence="1">
    <location>
        <begin position="417"/>
        <end position="442"/>
    </location>
</feature>
<dbReference type="EMBL" id="SZQA01000008">
    <property type="protein sequence ID" value="TKK89011.1"/>
    <property type="molecule type" value="Genomic_DNA"/>
</dbReference>
<proteinExistence type="predicted"/>
<dbReference type="Proteomes" id="UP000308705">
    <property type="component" value="Unassembled WGS sequence"/>
</dbReference>
<protein>
    <recommendedName>
        <fullName evidence="4">Oxidoreductase</fullName>
    </recommendedName>
</protein>
<feature type="transmembrane region" description="Helical" evidence="1">
    <location>
        <begin position="476"/>
        <end position="495"/>
    </location>
</feature>